<feature type="transmembrane region" description="Helical" evidence="7">
    <location>
        <begin position="200"/>
        <end position="218"/>
    </location>
</feature>
<feature type="transmembrane region" description="Helical" evidence="7">
    <location>
        <begin position="133"/>
        <end position="155"/>
    </location>
</feature>
<evidence type="ECO:0000256" key="1">
    <source>
        <dbReference type="ARBA" id="ARBA00004141"/>
    </source>
</evidence>
<dbReference type="Pfam" id="PF13520">
    <property type="entry name" value="AA_permease_2"/>
    <property type="match status" value="1"/>
</dbReference>
<keyword evidence="3 7" id="KW-0812">Transmembrane</keyword>
<protein>
    <submittedName>
        <fullName evidence="8">Amino acid permease</fullName>
    </submittedName>
</protein>
<comment type="subcellular location">
    <subcellularLocation>
        <location evidence="1">Membrane</location>
        <topology evidence="1">Multi-pass membrane protein</topology>
    </subcellularLocation>
</comment>
<keyword evidence="9" id="KW-1185">Reference proteome</keyword>
<keyword evidence="5 7" id="KW-0472">Membrane</keyword>
<feature type="transmembrane region" description="Helical" evidence="7">
    <location>
        <begin position="81"/>
        <end position="112"/>
    </location>
</feature>
<evidence type="ECO:0000256" key="7">
    <source>
        <dbReference type="SAM" id="Phobius"/>
    </source>
</evidence>
<keyword evidence="2" id="KW-0813">Transport</keyword>
<keyword evidence="4 7" id="KW-1133">Transmembrane helix</keyword>
<dbReference type="Proteomes" id="UP000070501">
    <property type="component" value="Unassembled WGS sequence"/>
</dbReference>
<dbReference type="AlphaFoldDB" id="A0A136ITH3"/>
<dbReference type="PIRSF" id="PIRSF006060">
    <property type="entry name" value="AA_transporter"/>
    <property type="match status" value="1"/>
</dbReference>
<dbReference type="GO" id="GO:0022857">
    <property type="term" value="F:transmembrane transporter activity"/>
    <property type="evidence" value="ECO:0007669"/>
    <property type="project" value="InterPro"/>
</dbReference>
<feature type="transmembrane region" description="Helical" evidence="7">
    <location>
        <begin position="238"/>
        <end position="259"/>
    </location>
</feature>
<evidence type="ECO:0000256" key="3">
    <source>
        <dbReference type="ARBA" id="ARBA00022692"/>
    </source>
</evidence>
<reference evidence="9" key="1">
    <citation type="submission" date="2016-02" db="EMBL/GenBank/DDBJ databases">
        <title>Draft genome sequence of Microdochium bolleyi, a fungal endophyte of beachgrass.</title>
        <authorList>
            <consortium name="DOE Joint Genome Institute"/>
            <person name="David A.S."/>
            <person name="May G."/>
            <person name="Haridas S."/>
            <person name="Lim J."/>
            <person name="Wang M."/>
            <person name="Labutti K."/>
            <person name="Lipzen A."/>
            <person name="Barry K."/>
            <person name="Grigoriev I.V."/>
        </authorList>
    </citation>
    <scope>NUCLEOTIDE SEQUENCE [LARGE SCALE GENOMIC DNA]</scope>
    <source>
        <strain evidence="9">J235TASD1</strain>
    </source>
</reference>
<accession>A0A136ITH3</accession>
<evidence type="ECO:0000313" key="9">
    <source>
        <dbReference type="Proteomes" id="UP000070501"/>
    </source>
</evidence>
<feature type="transmembrane region" description="Helical" evidence="7">
    <location>
        <begin position="407"/>
        <end position="427"/>
    </location>
</feature>
<feature type="transmembrane region" description="Helical" evidence="7">
    <location>
        <begin position="473"/>
        <end position="495"/>
    </location>
</feature>
<gene>
    <name evidence="8" type="ORF">Micbo1qcDRAFT_151238</name>
</gene>
<evidence type="ECO:0000256" key="2">
    <source>
        <dbReference type="ARBA" id="ARBA00022448"/>
    </source>
</evidence>
<evidence type="ECO:0000256" key="5">
    <source>
        <dbReference type="ARBA" id="ARBA00023136"/>
    </source>
</evidence>
<dbReference type="InterPro" id="IPR002293">
    <property type="entry name" value="AA/rel_permease1"/>
</dbReference>
<sequence>MGEEKFELSRVQVGEQDGSSTPVSGDGDDSSVERQTRTRKLFSFPQLLAFAIMYFITWIGMGTGMFFTLVNGGPAAYMFNFLIVITGVLAQAACLAELASIIPIAGAQYYWTYHFAPPKHRLFITWVQGWATWLGYVVMFCSALNANVIVVQAVIQITNPEYETTGWRTTLFVVFTLFLFTIINVWFFRIVPWFEMISGIFNVCFFFITLASLWALSPRNGPEFFLTKSNNSGWDNDFVSWNLAMLSQIWCFIGFEGVIHMGEEAKDARRSVPKAMMGGIIANGIMGFLMVVTFIVCMPPIEEMLAAPSPLVYLLVRGTGSDTIATVIGSGITFTLFSATMGMFASVSRLTWAWARDGGLPAYFGHVDGKNRVPVRAVLLTCSIVVLLSLLNLGTAAYVALNAVSSLSSLALYLSYVIILSVVLHARMTTGIRVSEWNLGRWGLPLNIFALVYTLYTMIWLPFPTTLPVSASSMNYCGPVFAAAMSGVIGAWFVWGRHHWQGPNEKVVEIVMRLASM</sequence>
<feature type="transmembrane region" description="Helical" evidence="7">
    <location>
        <begin position="439"/>
        <end position="461"/>
    </location>
</feature>
<feature type="region of interest" description="Disordered" evidence="6">
    <location>
        <begin position="1"/>
        <end position="32"/>
    </location>
</feature>
<dbReference type="Gene3D" id="1.20.1740.10">
    <property type="entry name" value="Amino acid/polyamine transporter I"/>
    <property type="match status" value="1"/>
</dbReference>
<feature type="transmembrane region" description="Helical" evidence="7">
    <location>
        <begin position="324"/>
        <end position="347"/>
    </location>
</feature>
<feature type="transmembrane region" description="Helical" evidence="7">
    <location>
        <begin position="167"/>
        <end position="188"/>
    </location>
</feature>
<dbReference type="OrthoDB" id="3257095at2759"/>
<dbReference type="STRING" id="196109.A0A136ITH3"/>
<proteinExistence type="predicted"/>
<dbReference type="PANTHER" id="PTHR45649:SF5">
    <property type="entry name" value="GABA TRANSPORTER (EUROFUNG)-RELATED"/>
    <property type="match status" value="1"/>
</dbReference>
<dbReference type="EMBL" id="KQ964259">
    <property type="protein sequence ID" value="KXJ88201.1"/>
    <property type="molecule type" value="Genomic_DNA"/>
</dbReference>
<feature type="transmembrane region" description="Helical" evidence="7">
    <location>
        <begin position="280"/>
        <end position="301"/>
    </location>
</feature>
<name>A0A136ITH3_9PEZI</name>
<feature type="transmembrane region" description="Helical" evidence="7">
    <location>
        <begin position="377"/>
        <end position="401"/>
    </location>
</feature>
<dbReference type="GO" id="GO:0016020">
    <property type="term" value="C:membrane"/>
    <property type="evidence" value="ECO:0007669"/>
    <property type="project" value="UniProtKB-SubCell"/>
</dbReference>
<evidence type="ECO:0000313" key="8">
    <source>
        <dbReference type="EMBL" id="KXJ88201.1"/>
    </source>
</evidence>
<evidence type="ECO:0000256" key="6">
    <source>
        <dbReference type="SAM" id="MobiDB-lite"/>
    </source>
</evidence>
<dbReference type="PANTHER" id="PTHR45649">
    <property type="entry name" value="AMINO-ACID PERMEASE BAT1"/>
    <property type="match status" value="1"/>
</dbReference>
<organism evidence="8 9">
    <name type="scientific">Microdochium bolleyi</name>
    <dbReference type="NCBI Taxonomy" id="196109"/>
    <lineage>
        <taxon>Eukaryota</taxon>
        <taxon>Fungi</taxon>
        <taxon>Dikarya</taxon>
        <taxon>Ascomycota</taxon>
        <taxon>Pezizomycotina</taxon>
        <taxon>Sordariomycetes</taxon>
        <taxon>Xylariomycetidae</taxon>
        <taxon>Xylariales</taxon>
        <taxon>Microdochiaceae</taxon>
        <taxon>Microdochium</taxon>
    </lineage>
</organism>
<evidence type="ECO:0000256" key="4">
    <source>
        <dbReference type="ARBA" id="ARBA00022989"/>
    </source>
</evidence>
<dbReference type="InParanoid" id="A0A136ITH3"/>
<feature type="transmembrane region" description="Helical" evidence="7">
    <location>
        <begin position="47"/>
        <end position="69"/>
    </location>
</feature>